<sequence length="254" mass="25964">MPGPLDQLPADATTLARKVADLERQMKELRAARRMGTATVGRLRIYSADGETLLAELGPTDDGGGGLWTRGLQGDGIPVSAELAAGELRFRPIEDGVNEVPATVTYGTLPESGSDLTLTPGSILASDWRSVVDLGSTAGGSPPNVLVSAFRDVDGVGEVGPCNMDLSGVLTAANIAYGQVTINPSAANTPTSLAVTGLTVQGSAFYGFATAQTTVPGSQVTGVGTTAVSSTGLTVWVTRTNTTATNINWMVLGL</sequence>
<name>A0AB39PTU2_9ACTN</name>
<protein>
    <recommendedName>
        <fullName evidence="2">Tail fiber protein</fullName>
    </recommendedName>
</protein>
<proteinExistence type="predicted"/>
<accession>A0AB39PTU2</accession>
<organism evidence="1">
    <name type="scientific">Streptomyces sp. R28</name>
    <dbReference type="NCBI Taxonomy" id="3238628"/>
    <lineage>
        <taxon>Bacteria</taxon>
        <taxon>Bacillati</taxon>
        <taxon>Actinomycetota</taxon>
        <taxon>Actinomycetes</taxon>
        <taxon>Kitasatosporales</taxon>
        <taxon>Streptomycetaceae</taxon>
        <taxon>Streptomyces</taxon>
    </lineage>
</organism>
<reference evidence="1" key="1">
    <citation type="submission" date="2024-07" db="EMBL/GenBank/DDBJ databases">
        <authorList>
            <person name="Yu S.T."/>
        </authorList>
    </citation>
    <scope>NUCLEOTIDE SEQUENCE</scope>
    <source>
        <strain evidence="1">R28</strain>
    </source>
</reference>
<dbReference type="AlphaFoldDB" id="A0AB39PTU2"/>
<dbReference type="EMBL" id="CP163439">
    <property type="protein sequence ID" value="XDQ33228.1"/>
    <property type="molecule type" value="Genomic_DNA"/>
</dbReference>
<dbReference type="RefSeq" id="WP_369167764.1">
    <property type="nucleotide sequence ID" value="NZ_CP163439.1"/>
</dbReference>
<evidence type="ECO:0008006" key="2">
    <source>
        <dbReference type="Google" id="ProtNLM"/>
    </source>
</evidence>
<evidence type="ECO:0000313" key="1">
    <source>
        <dbReference type="EMBL" id="XDQ33228.1"/>
    </source>
</evidence>
<gene>
    <name evidence="1" type="ORF">AB5J49_07840</name>
</gene>